<feature type="compositionally biased region" description="Low complexity" evidence="1">
    <location>
        <begin position="179"/>
        <end position="212"/>
    </location>
</feature>
<proteinExistence type="predicted"/>
<feature type="compositionally biased region" description="Polar residues" evidence="1">
    <location>
        <begin position="826"/>
        <end position="849"/>
    </location>
</feature>
<gene>
    <name evidence="2" type="ORF">MVEN_01897400</name>
</gene>
<dbReference type="EMBL" id="JACAZI010000019">
    <property type="protein sequence ID" value="KAF7339809.1"/>
    <property type="molecule type" value="Genomic_DNA"/>
</dbReference>
<feature type="compositionally biased region" description="Pro residues" evidence="1">
    <location>
        <begin position="888"/>
        <end position="900"/>
    </location>
</feature>
<feature type="compositionally biased region" description="Low complexity" evidence="1">
    <location>
        <begin position="757"/>
        <end position="771"/>
    </location>
</feature>
<feature type="region of interest" description="Disordered" evidence="1">
    <location>
        <begin position="1"/>
        <end position="128"/>
    </location>
</feature>
<feature type="compositionally biased region" description="Basic and acidic residues" evidence="1">
    <location>
        <begin position="248"/>
        <end position="259"/>
    </location>
</feature>
<feature type="compositionally biased region" description="Low complexity" evidence="1">
    <location>
        <begin position="317"/>
        <end position="326"/>
    </location>
</feature>
<sequence length="921" mass="100984">MTADGPSFWGRDGRRVTSLGTVEASKAPAPVASKRTSRGFFSLFSSSSKRQPQPPPPAQPPHLIGKPHLPRSSFPASQPMQALPQRFDGISLTSPLQRDDPAFSRDPNAHPFMVTPPRDAIRTSVPEPAPRLVGSAVNAILDPVESQRQRFAELQQKSRENSRENSPGPSRSRYEANYSSSSQASESSSTLPSNDSSPSVSGHSQKTSSSSFHSRDESRMPTPTGKALYTSQSEKREDPSATVASSTKKYDGTDSKDRPLSPPPEYELMASPTEMLPFELPVSPRPAPFRNESAPELRHLEAPALPHRSATAPILGAAPSAPASRRATNDRRPQAYDLDRIDELDESNPLGVNLHHEGPFQAIASVLKGNPSQSSPPQMRVPRVGTKTFQEWRSVRDLSWPGAPAQFLAHIPSVFGSTSASIEAGLQRSSTGIDIVYPTAVAVRAATGIAVRAACLRKCNSGIPRIERVICELHRLPSHPRPYNLHIHPRLRNLRRYNHLATRPRLTPNMIRLLLHRVLHILETLIIQNHISFHLGSGHHATVSSEDNSDAYGGIEVDLTPKRERFSAPPAPTASQMEQPYNGSPSNGFPPRRHTLQTGYAPSPPDPNAFHDPVAQLNAGQSLSNVRYSPNPHGQPVAGVLDPRIFQNNTGQNLAGMHHSPNLNGQPTVTPQQGFPPAQGPGYNPPSPRVSHVRNEEDRRRPASYQPQPTAYANRGPMLQHPPMAEHDPRRSVAYQTVQPPPPGAGPSPADLERRQYQQQQLAALAQDRPQSVIVPSIASTTNPLRRLPQHTPKHLVMPTPLQQTSPLPNNNNSGPHTYPNGHYESPNSSQTRLPLQQAQPTRAQTIQMDGNRHYLKKRSSAQVQSSAPAPVMPPKAPPVTKQRSYMEPPPTVPEPPILRPPVQQKEKRPKRLLSKRRSDL</sequence>
<feature type="region of interest" description="Disordered" evidence="1">
    <location>
        <begin position="147"/>
        <end position="268"/>
    </location>
</feature>
<feature type="compositionally biased region" description="Low complexity" evidence="1">
    <location>
        <begin position="671"/>
        <end position="682"/>
    </location>
</feature>
<feature type="compositionally biased region" description="Polar residues" evidence="1">
    <location>
        <begin position="801"/>
        <end position="816"/>
    </location>
</feature>
<protein>
    <submittedName>
        <fullName evidence="2">Uncharacterized protein</fullName>
    </submittedName>
</protein>
<keyword evidence="3" id="KW-1185">Reference proteome</keyword>
<evidence type="ECO:0000313" key="2">
    <source>
        <dbReference type="EMBL" id="KAF7339809.1"/>
    </source>
</evidence>
<dbReference type="AlphaFoldDB" id="A0A8H6XFK5"/>
<reference evidence="2" key="1">
    <citation type="submission" date="2020-05" db="EMBL/GenBank/DDBJ databases">
        <title>Mycena genomes resolve the evolution of fungal bioluminescence.</title>
        <authorList>
            <person name="Tsai I.J."/>
        </authorList>
    </citation>
    <scope>NUCLEOTIDE SEQUENCE</scope>
    <source>
        <strain evidence="2">CCC161011</strain>
    </source>
</reference>
<comment type="caution">
    <text evidence="2">The sequence shown here is derived from an EMBL/GenBank/DDBJ whole genome shotgun (WGS) entry which is preliminary data.</text>
</comment>
<name>A0A8H6XFK5_9AGAR</name>
<feature type="region of interest" description="Disordered" evidence="1">
    <location>
        <begin position="315"/>
        <end position="334"/>
    </location>
</feature>
<dbReference type="OrthoDB" id="2684446at2759"/>
<feature type="region of interest" description="Disordered" evidence="1">
    <location>
        <begin position="648"/>
        <end position="921"/>
    </location>
</feature>
<feature type="compositionally biased region" description="Polar residues" evidence="1">
    <location>
        <begin position="661"/>
        <end position="670"/>
    </location>
</feature>
<dbReference type="Proteomes" id="UP000620124">
    <property type="component" value="Unassembled WGS sequence"/>
</dbReference>
<evidence type="ECO:0000256" key="1">
    <source>
        <dbReference type="SAM" id="MobiDB-lite"/>
    </source>
</evidence>
<feature type="compositionally biased region" description="Basic and acidic residues" evidence="1">
    <location>
        <begin position="147"/>
        <end position="163"/>
    </location>
</feature>
<feature type="region of interest" description="Disordered" evidence="1">
    <location>
        <begin position="564"/>
        <end position="613"/>
    </location>
</feature>
<feature type="compositionally biased region" description="Low complexity" evidence="1">
    <location>
        <begin position="861"/>
        <end position="870"/>
    </location>
</feature>
<accession>A0A8H6XFK5</accession>
<feature type="compositionally biased region" description="Polar residues" evidence="1">
    <location>
        <begin position="573"/>
        <end position="587"/>
    </location>
</feature>
<organism evidence="2 3">
    <name type="scientific">Mycena venus</name>
    <dbReference type="NCBI Taxonomy" id="2733690"/>
    <lineage>
        <taxon>Eukaryota</taxon>
        <taxon>Fungi</taxon>
        <taxon>Dikarya</taxon>
        <taxon>Basidiomycota</taxon>
        <taxon>Agaricomycotina</taxon>
        <taxon>Agaricomycetes</taxon>
        <taxon>Agaricomycetidae</taxon>
        <taxon>Agaricales</taxon>
        <taxon>Marasmiineae</taxon>
        <taxon>Mycenaceae</taxon>
        <taxon>Mycena</taxon>
    </lineage>
</organism>
<evidence type="ECO:0000313" key="3">
    <source>
        <dbReference type="Proteomes" id="UP000620124"/>
    </source>
</evidence>
<feature type="compositionally biased region" description="Basic residues" evidence="1">
    <location>
        <begin position="908"/>
        <end position="921"/>
    </location>
</feature>